<dbReference type="Pfam" id="PF13472">
    <property type="entry name" value="Lipase_GDSL_2"/>
    <property type="match status" value="1"/>
</dbReference>
<gene>
    <name evidence="3" type="ORF">JIN82_02515</name>
</gene>
<dbReference type="GO" id="GO:0004622">
    <property type="term" value="F:phosphatidylcholine lysophospholipase activity"/>
    <property type="evidence" value="ECO:0007669"/>
    <property type="project" value="TreeGrafter"/>
</dbReference>
<feature type="chain" id="PRO_5035274589" evidence="1">
    <location>
        <begin position="20"/>
        <end position="310"/>
    </location>
</feature>
<proteinExistence type="predicted"/>
<organism evidence="3 4">
    <name type="scientific">Persicirhabdus sediminis</name>
    <dbReference type="NCBI Taxonomy" id="454144"/>
    <lineage>
        <taxon>Bacteria</taxon>
        <taxon>Pseudomonadati</taxon>
        <taxon>Verrucomicrobiota</taxon>
        <taxon>Verrucomicrobiia</taxon>
        <taxon>Verrucomicrobiales</taxon>
        <taxon>Verrucomicrobiaceae</taxon>
        <taxon>Persicirhabdus</taxon>
    </lineage>
</organism>
<feature type="domain" description="SGNH hydrolase-type esterase" evidence="2">
    <location>
        <begin position="44"/>
        <end position="233"/>
    </location>
</feature>
<dbReference type="Gene3D" id="3.40.50.1110">
    <property type="entry name" value="SGNH hydrolase"/>
    <property type="match status" value="1"/>
</dbReference>
<dbReference type="AlphaFoldDB" id="A0A8J7MDV1"/>
<evidence type="ECO:0000259" key="2">
    <source>
        <dbReference type="Pfam" id="PF13472"/>
    </source>
</evidence>
<keyword evidence="3" id="KW-0378">Hydrolase</keyword>
<name>A0A8J7MDV1_9BACT</name>
<reference evidence="3" key="1">
    <citation type="submission" date="2021-01" db="EMBL/GenBank/DDBJ databases">
        <title>Modified the classification status of verrucomicrobia.</title>
        <authorList>
            <person name="Feng X."/>
        </authorList>
    </citation>
    <scope>NUCLEOTIDE SEQUENCE</scope>
    <source>
        <strain evidence="3">_KCTC 22039</strain>
    </source>
</reference>
<sequence length="310" mass="35048">MKYLILIVILMLGTGHAFATEHDASQANKTTPEQLLKNSQKILFLGDSITQAGGYVANFDAWLVKRFPLQRFTVINGGLSSETVSGLSEENHAGGKFSRPCLFERLERVLDKTKPDLIIACYGMNCGIYRELDEMRFARYRNGILRLRAAARQYEAEIVHLTPPIFDNHGKDGFDYDSVLTSYAKWLVDQQELAWHVVDVHSEMRTKVDLAKQQQPNFTVQKDRIHPNGDGHWMMAQCLIKYFGDPDCAQLSSANALLDSSRLNAITQRMRSYQKAIHAETNPLRPNVPKGGTLESAAEEARSLEQQIYK</sequence>
<dbReference type="CDD" id="cd01834">
    <property type="entry name" value="SGNH_hydrolase_like_2"/>
    <property type="match status" value="1"/>
</dbReference>
<dbReference type="RefSeq" id="WP_200310066.1">
    <property type="nucleotide sequence ID" value="NZ_JAENIM010000012.1"/>
</dbReference>
<dbReference type="InterPro" id="IPR036514">
    <property type="entry name" value="SGNH_hydro_sf"/>
</dbReference>
<keyword evidence="4" id="KW-1185">Reference proteome</keyword>
<dbReference type="EMBL" id="JAENIM010000012">
    <property type="protein sequence ID" value="MBK1790024.1"/>
    <property type="molecule type" value="Genomic_DNA"/>
</dbReference>
<evidence type="ECO:0000313" key="4">
    <source>
        <dbReference type="Proteomes" id="UP000624703"/>
    </source>
</evidence>
<keyword evidence="1" id="KW-0732">Signal</keyword>
<dbReference type="InterPro" id="IPR013830">
    <property type="entry name" value="SGNH_hydro"/>
</dbReference>
<dbReference type="Proteomes" id="UP000624703">
    <property type="component" value="Unassembled WGS sequence"/>
</dbReference>
<protein>
    <submittedName>
        <fullName evidence="3">SGNH/GDSL hydrolase family protein</fullName>
    </submittedName>
</protein>
<dbReference type="PANTHER" id="PTHR30383">
    <property type="entry name" value="THIOESTERASE 1/PROTEASE 1/LYSOPHOSPHOLIPASE L1"/>
    <property type="match status" value="1"/>
</dbReference>
<dbReference type="InterPro" id="IPR051532">
    <property type="entry name" value="Ester_Hydrolysis_Enzymes"/>
</dbReference>
<comment type="caution">
    <text evidence="3">The sequence shown here is derived from an EMBL/GenBank/DDBJ whole genome shotgun (WGS) entry which is preliminary data.</text>
</comment>
<dbReference type="SUPFAM" id="SSF52266">
    <property type="entry name" value="SGNH hydrolase"/>
    <property type="match status" value="1"/>
</dbReference>
<accession>A0A8J7MDV1</accession>
<evidence type="ECO:0000256" key="1">
    <source>
        <dbReference type="SAM" id="SignalP"/>
    </source>
</evidence>
<dbReference type="PANTHER" id="PTHR30383:SF5">
    <property type="entry name" value="SGNH HYDROLASE-TYPE ESTERASE DOMAIN-CONTAINING PROTEIN"/>
    <property type="match status" value="1"/>
</dbReference>
<evidence type="ECO:0000313" key="3">
    <source>
        <dbReference type="EMBL" id="MBK1790024.1"/>
    </source>
</evidence>
<feature type="signal peptide" evidence="1">
    <location>
        <begin position="1"/>
        <end position="19"/>
    </location>
</feature>